<accession>A0A0L8GL17</accession>
<evidence type="ECO:0000313" key="1">
    <source>
        <dbReference type="EMBL" id="KOF77672.1"/>
    </source>
</evidence>
<reference evidence="1" key="1">
    <citation type="submission" date="2015-07" db="EMBL/GenBank/DDBJ databases">
        <title>MeaNS - Measles Nucleotide Surveillance Program.</title>
        <authorList>
            <person name="Tran T."/>
            <person name="Druce J."/>
        </authorList>
    </citation>
    <scope>NUCLEOTIDE SEQUENCE</scope>
    <source>
        <strain evidence="1">UCB-OBI-ISO-001</strain>
        <tissue evidence="1">Gonad</tissue>
    </source>
</reference>
<gene>
    <name evidence="1" type="ORF">OCBIM_22031837mg</name>
</gene>
<name>A0A0L8GL17_OCTBM</name>
<proteinExistence type="predicted"/>
<organism evidence="1">
    <name type="scientific">Octopus bimaculoides</name>
    <name type="common">California two-spotted octopus</name>
    <dbReference type="NCBI Taxonomy" id="37653"/>
    <lineage>
        <taxon>Eukaryota</taxon>
        <taxon>Metazoa</taxon>
        <taxon>Spiralia</taxon>
        <taxon>Lophotrochozoa</taxon>
        <taxon>Mollusca</taxon>
        <taxon>Cephalopoda</taxon>
        <taxon>Coleoidea</taxon>
        <taxon>Octopodiformes</taxon>
        <taxon>Octopoda</taxon>
        <taxon>Incirrata</taxon>
        <taxon>Octopodidae</taxon>
        <taxon>Octopus</taxon>
    </lineage>
</organism>
<protein>
    <submittedName>
        <fullName evidence="1">Uncharacterized protein</fullName>
    </submittedName>
</protein>
<dbReference type="EMBL" id="KQ421356">
    <property type="protein sequence ID" value="KOF77672.1"/>
    <property type="molecule type" value="Genomic_DNA"/>
</dbReference>
<sequence length="85" mass="10419">MLVPLCEVRWRDTILNWTVLKMAVDIFDSFYRRKQHIHILKHTHTYIYEYFFFMCIQKYNYFIEFHLIILQSSLSSPLLIAVMGQ</sequence>
<dbReference type="AlphaFoldDB" id="A0A0L8GL17"/>